<reference evidence="1 2" key="1">
    <citation type="submission" date="2024-02" db="EMBL/GenBank/DDBJ databases">
        <title>De novo assembly and annotation of 12 fungi associated with fruit tree decline syndrome in Ontario, Canada.</title>
        <authorList>
            <person name="Sulman M."/>
            <person name="Ellouze W."/>
            <person name="Ilyukhin E."/>
        </authorList>
    </citation>
    <scope>NUCLEOTIDE SEQUENCE [LARGE SCALE GENOMIC DNA]</scope>
    <source>
        <strain evidence="1 2">M42-189</strain>
    </source>
</reference>
<comment type="caution">
    <text evidence="1">The sequence shown here is derived from an EMBL/GenBank/DDBJ whole genome shotgun (WGS) entry which is preliminary data.</text>
</comment>
<proteinExistence type="predicted"/>
<evidence type="ECO:0000313" key="1">
    <source>
        <dbReference type="EMBL" id="KAL1591316.1"/>
    </source>
</evidence>
<accession>A0ABR3QGQ9</accession>
<organism evidence="1 2">
    <name type="scientific">Paraconiothyrium brasiliense</name>
    <dbReference type="NCBI Taxonomy" id="300254"/>
    <lineage>
        <taxon>Eukaryota</taxon>
        <taxon>Fungi</taxon>
        <taxon>Dikarya</taxon>
        <taxon>Ascomycota</taxon>
        <taxon>Pezizomycotina</taxon>
        <taxon>Dothideomycetes</taxon>
        <taxon>Pleosporomycetidae</taxon>
        <taxon>Pleosporales</taxon>
        <taxon>Massarineae</taxon>
        <taxon>Didymosphaeriaceae</taxon>
        <taxon>Paraconiothyrium</taxon>
    </lineage>
</organism>
<protein>
    <submittedName>
        <fullName evidence="1">Uncharacterized protein</fullName>
    </submittedName>
</protein>
<keyword evidence="2" id="KW-1185">Reference proteome</keyword>
<sequence length="275" mass="31534">MAALNAQNRRMQKLISLGITYPVWLFDPDEPPWPRKLASLLPGSRPAQVTGFLPWHWEYGTDLRTHDDPLPVGPRTKPLKDLSPIDNLLARLHYDDGFSADTFRIIFANSEVPGGRESIDLADWIWDVNMTGYIKSNRIIRIERRWDKVGFWDREKGIELFNGQDGDHTTSYGFASLVKNDADLVFATGVTPKDEGEGLRRAEFELLGDESNESEICRGIVYPRRYHGPGDHGIVLRRGPKFLLNERLLIGTALEGRDWKDVERYRQGEMRYPLV</sequence>
<evidence type="ECO:0000313" key="2">
    <source>
        <dbReference type="Proteomes" id="UP001521785"/>
    </source>
</evidence>
<name>A0ABR3QGQ9_9PLEO</name>
<gene>
    <name evidence="1" type="ORF">SLS60_012099</name>
</gene>
<dbReference type="EMBL" id="JAKJXO020000030">
    <property type="protein sequence ID" value="KAL1591316.1"/>
    <property type="molecule type" value="Genomic_DNA"/>
</dbReference>
<dbReference type="Proteomes" id="UP001521785">
    <property type="component" value="Unassembled WGS sequence"/>
</dbReference>